<keyword evidence="5 9" id="KW-0238">DNA-binding</keyword>
<evidence type="ECO:0000256" key="3">
    <source>
        <dbReference type="ARBA" id="ARBA00023012"/>
    </source>
</evidence>
<dbReference type="Pfam" id="PF00072">
    <property type="entry name" value="Response_reg"/>
    <property type="match status" value="1"/>
</dbReference>
<organism evidence="12 13">
    <name type="scientific">Ruminococcus flavefaciens</name>
    <dbReference type="NCBI Taxonomy" id="1265"/>
    <lineage>
        <taxon>Bacteria</taxon>
        <taxon>Bacillati</taxon>
        <taxon>Bacillota</taxon>
        <taxon>Clostridia</taxon>
        <taxon>Eubacteriales</taxon>
        <taxon>Oscillospiraceae</taxon>
        <taxon>Ruminococcus</taxon>
    </lineage>
</organism>
<proteinExistence type="predicted"/>
<keyword evidence="6" id="KW-0804">Transcription</keyword>
<dbReference type="SUPFAM" id="SSF52172">
    <property type="entry name" value="CheY-like"/>
    <property type="match status" value="1"/>
</dbReference>
<accession>A0A1H6J1H1</accession>
<evidence type="ECO:0000313" key="13">
    <source>
        <dbReference type="Proteomes" id="UP000183190"/>
    </source>
</evidence>
<dbReference type="InterPro" id="IPR001867">
    <property type="entry name" value="OmpR/PhoB-type_DNA-bd"/>
</dbReference>
<dbReference type="GO" id="GO:0000976">
    <property type="term" value="F:transcription cis-regulatory region binding"/>
    <property type="evidence" value="ECO:0007669"/>
    <property type="project" value="TreeGrafter"/>
</dbReference>
<protein>
    <recommendedName>
        <fullName evidence="1">Stage 0 sporulation protein A homolog</fullName>
    </recommendedName>
</protein>
<feature type="domain" description="OmpR/PhoB-type" evidence="11">
    <location>
        <begin position="125"/>
        <end position="221"/>
    </location>
</feature>
<dbReference type="PROSITE" id="PS50110">
    <property type="entry name" value="RESPONSE_REGULATORY"/>
    <property type="match status" value="1"/>
</dbReference>
<dbReference type="GO" id="GO:0006355">
    <property type="term" value="P:regulation of DNA-templated transcription"/>
    <property type="evidence" value="ECO:0007669"/>
    <property type="project" value="InterPro"/>
</dbReference>
<dbReference type="PANTHER" id="PTHR48111:SF1">
    <property type="entry name" value="TWO-COMPONENT RESPONSE REGULATOR ORR33"/>
    <property type="match status" value="1"/>
</dbReference>
<name>A0A1H6J1H1_RUMFL</name>
<keyword evidence="2 8" id="KW-0597">Phosphoprotein</keyword>
<evidence type="ECO:0000256" key="8">
    <source>
        <dbReference type="PROSITE-ProRule" id="PRU00169"/>
    </source>
</evidence>
<evidence type="ECO:0000256" key="9">
    <source>
        <dbReference type="PROSITE-ProRule" id="PRU01091"/>
    </source>
</evidence>
<dbReference type="GO" id="GO:0000156">
    <property type="term" value="F:phosphorelay response regulator activity"/>
    <property type="evidence" value="ECO:0007669"/>
    <property type="project" value="TreeGrafter"/>
</dbReference>
<dbReference type="InterPro" id="IPR001789">
    <property type="entry name" value="Sig_transdc_resp-reg_receiver"/>
</dbReference>
<sequence>MKILLIEDDLQICEVTRKYFTSKGAEITIINNGSEAVSITQNELEGYSIVLLDIMLPGTDGFTICRNIRRISDIPIIFITARGHEEDILHGYDLGCDDYIVKPFLLSALFAKCSAMVKRNESCSDSVISCGAIKLDTRKLTCYVDNEEIELTPKEFSILSYLMEHQGWIVNRDTLLDKVWGDDFFGIDRVVDNTIKRIRKKLGNAGSQIHTVIGRGYKLTET</sequence>
<dbReference type="Pfam" id="PF00486">
    <property type="entry name" value="Trans_reg_C"/>
    <property type="match status" value="1"/>
</dbReference>
<keyword evidence="3" id="KW-0902">Two-component regulatory system</keyword>
<dbReference type="SMART" id="SM00448">
    <property type="entry name" value="REC"/>
    <property type="match status" value="1"/>
</dbReference>
<dbReference type="PROSITE" id="PS51755">
    <property type="entry name" value="OMPR_PHOB"/>
    <property type="match status" value="1"/>
</dbReference>
<dbReference type="InterPro" id="IPR036388">
    <property type="entry name" value="WH-like_DNA-bd_sf"/>
</dbReference>
<dbReference type="InterPro" id="IPR039420">
    <property type="entry name" value="WalR-like"/>
</dbReference>
<dbReference type="Gene3D" id="1.10.10.10">
    <property type="entry name" value="Winged helix-like DNA-binding domain superfamily/Winged helix DNA-binding domain"/>
    <property type="match status" value="1"/>
</dbReference>
<dbReference type="SMART" id="SM00862">
    <property type="entry name" value="Trans_reg_C"/>
    <property type="match status" value="1"/>
</dbReference>
<dbReference type="CDD" id="cd00383">
    <property type="entry name" value="trans_reg_C"/>
    <property type="match status" value="1"/>
</dbReference>
<dbReference type="AlphaFoldDB" id="A0A1H6J1H1"/>
<evidence type="ECO:0000256" key="6">
    <source>
        <dbReference type="ARBA" id="ARBA00023163"/>
    </source>
</evidence>
<dbReference type="EMBL" id="FNWV01000003">
    <property type="protein sequence ID" value="SEH52696.1"/>
    <property type="molecule type" value="Genomic_DNA"/>
</dbReference>
<evidence type="ECO:0000256" key="5">
    <source>
        <dbReference type="ARBA" id="ARBA00023125"/>
    </source>
</evidence>
<evidence type="ECO:0000256" key="4">
    <source>
        <dbReference type="ARBA" id="ARBA00023015"/>
    </source>
</evidence>
<feature type="DNA-binding region" description="OmpR/PhoB-type" evidence="9">
    <location>
        <begin position="125"/>
        <end position="221"/>
    </location>
</feature>
<feature type="modified residue" description="4-aspartylphosphate" evidence="8">
    <location>
        <position position="53"/>
    </location>
</feature>
<evidence type="ECO:0000259" key="11">
    <source>
        <dbReference type="PROSITE" id="PS51755"/>
    </source>
</evidence>
<reference evidence="12 13" key="1">
    <citation type="submission" date="2016-10" db="EMBL/GenBank/DDBJ databases">
        <authorList>
            <person name="de Groot N.N."/>
        </authorList>
    </citation>
    <scope>NUCLEOTIDE SEQUENCE [LARGE SCALE GENOMIC DNA]</scope>
    <source>
        <strain evidence="12 13">YAD2003</strain>
    </source>
</reference>
<comment type="function">
    <text evidence="7">May play the central regulatory role in sporulation. It may be an element of the effector pathway responsible for the activation of sporulation genes in response to nutritional stress. Spo0A may act in concert with spo0H (a sigma factor) to control the expression of some genes that are critical to the sporulation process.</text>
</comment>
<keyword evidence="4" id="KW-0805">Transcription regulation</keyword>
<evidence type="ECO:0000256" key="1">
    <source>
        <dbReference type="ARBA" id="ARBA00018672"/>
    </source>
</evidence>
<dbReference type="CDD" id="cd17574">
    <property type="entry name" value="REC_OmpR"/>
    <property type="match status" value="1"/>
</dbReference>
<dbReference type="PANTHER" id="PTHR48111">
    <property type="entry name" value="REGULATOR OF RPOS"/>
    <property type="match status" value="1"/>
</dbReference>
<dbReference type="GO" id="GO:0005829">
    <property type="term" value="C:cytosol"/>
    <property type="evidence" value="ECO:0007669"/>
    <property type="project" value="TreeGrafter"/>
</dbReference>
<dbReference type="RefSeq" id="WP_081348142.1">
    <property type="nucleotide sequence ID" value="NZ_FNWV01000003.1"/>
</dbReference>
<dbReference type="OrthoDB" id="9790442at2"/>
<evidence type="ECO:0000313" key="12">
    <source>
        <dbReference type="EMBL" id="SEH52696.1"/>
    </source>
</evidence>
<gene>
    <name evidence="12" type="ORF">SAMN02910265_01266</name>
</gene>
<dbReference type="Gene3D" id="3.40.50.2300">
    <property type="match status" value="1"/>
</dbReference>
<evidence type="ECO:0000256" key="2">
    <source>
        <dbReference type="ARBA" id="ARBA00022553"/>
    </source>
</evidence>
<feature type="domain" description="Response regulatory" evidence="10">
    <location>
        <begin position="2"/>
        <end position="117"/>
    </location>
</feature>
<dbReference type="GO" id="GO:0032993">
    <property type="term" value="C:protein-DNA complex"/>
    <property type="evidence" value="ECO:0007669"/>
    <property type="project" value="TreeGrafter"/>
</dbReference>
<dbReference type="InterPro" id="IPR011006">
    <property type="entry name" value="CheY-like_superfamily"/>
</dbReference>
<evidence type="ECO:0000259" key="10">
    <source>
        <dbReference type="PROSITE" id="PS50110"/>
    </source>
</evidence>
<evidence type="ECO:0000256" key="7">
    <source>
        <dbReference type="ARBA" id="ARBA00024867"/>
    </source>
</evidence>
<dbReference type="Proteomes" id="UP000183190">
    <property type="component" value="Unassembled WGS sequence"/>
</dbReference>